<gene>
    <name evidence="2" type="ORF">HGO97_021385</name>
</gene>
<dbReference type="Pfam" id="PF01314">
    <property type="entry name" value="AFOR_C"/>
    <property type="match status" value="1"/>
</dbReference>
<dbReference type="PANTHER" id="PTHR30038:SF0">
    <property type="entry name" value="TUNGSTEN-CONTAINING ALDEHYDE FERREDOXIN OXIDOREDUCTASE"/>
    <property type="match status" value="1"/>
</dbReference>
<dbReference type="EMBL" id="JABACJ020000032">
    <property type="protein sequence ID" value="MBU3878360.1"/>
    <property type="molecule type" value="Genomic_DNA"/>
</dbReference>
<sequence length="628" mass="69382">MNLPVYLQIDLSTNRVKRLKIDKKLYERYIGGKILAAKLLYDMTPAGVDPLSEEAVIIVNTGPANGTGAPSSSRFNMSFKNLMTGGIASSNCGGNFGMMLKKAGYDGLILKGKAKVPSYIEILDGDVHIKNAEHLWGMDTEKVQEEFPKQYGKIVIGPAGENQVRYAGVLSGERVAGRCGAGAVFGSKNIKAVMAYGTKMPEIYNKEKFDKHVEKWVRFLQSHPMTGTSLPKYGSAGLVTKANATHALPTKNFQRGFYDKAEDISGETLADTKLIRNMGCVSCPIRCERRVKVYEKDVKGPEYETVGLFGANVESADLDIINEINYIADIMGMDTISLGGTIAFAMELKERGIADFGVDFGDVSNIPEIVKKIAHREGIYSELANGSKWLAEKYGAEDAAIHAKGLELASYEPRKSVGMGLGYATSNRGGCHLNGGYLALLESVGVLSTDPLETKGKPELTVLMQNAMEAVSGSGFCLFTAYSMIPSILFRLGPSHWVTRLCGKFLIWVRPVLGIMWKFMPWILPFNSMFLLPHAEAIKQITGIHMTTGRFMQLGERGYNVERLYNYREGLTANDDNLPDRLTKVPQDKNPKSVVRLDKMLPRYYKVRGWKEDGSPSLFKLWQLKIHS</sequence>
<feature type="domain" description="Aldehyde ferredoxin oxidoreductase N-terminal" evidence="1">
    <location>
        <begin position="2"/>
        <end position="199"/>
    </location>
</feature>
<evidence type="ECO:0000313" key="2">
    <source>
        <dbReference type="EMBL" id="MBU3878360.1"/>
    </source>
</evidence>
<comment type="caution">
    <text evidence="2">The sequence shown here is derived from an EMBL/GenBank/DDBJ whole genome shotgun (WGS) entry which is preliminary data.</text>
</comment>
<dbReference type="RefSeq" id="WP_216245073.1">
    <property type="nucleotide sequence ID" value="NZ_JABACJ020000032.1"/>
</dbReference>
<protein>
    <submittedName>
        <fullName evidence="2">Aldehyde ferredoxin oxidoreductase family protein</fullName>
    </submittedName>
</protein>
<reference evidence="2 3" key="1">
    <citation type="submission" date="2021-06" db="EMBL/GenBank/DDBJ databases">
        <title>Faecalicatena sp. nov. isolated from porcine feces.</title>
        <authorList>
            <person name="Oh B.S."/>
            <person name="Lee J.H."/>
        </authorList>
    </citation>
    <scope>NUCLEOTIDE SEQUENCE [LARGE SCALE GENOMIC DNA]</scope>
    <source>
        <strain evidence="2 3">AGMB00832</strain>
    </source>
</reference>
<evidence type="ECO:0000313" key="3">
    <source>
        <dbReference type="Proteomes" id="UP000723714"/>
    </source>
</evidence>
<name>A0ABS6D9R2_9FIRM</name>
<dbReference type="InterPro" id="IPR051919">
    <property type="entry name" value="W-dependent_AOR"/>
</dbReference>
<dbReference type="InterPro" id="IPR013983">
    <property type="entry name" value="Ald_Fedxn_OxRdtase_N"/>
</dbReference>
<dbReference type="Proteomes" id="UP000723714">
    <property type="component" value="Unassembled WGS sequence"/>
</dbReference>
<dbReference type="InterPro" id="IPR001203">
    <property type="entry name" value="OxRdtase_Ald_Fedxn_C"/>
</dbReference>
<keyword evidence="3" id="KW-1185">Reference proteome</keyword>
<dbReference type="PANTHER" id="PTHR30038">
    <property type="entry name" value="ALDEHYDE FERREDOXIN OXIDOREDUCTASE"/>
    <property type="match status" value="1"/>
</dbReference>
<organism evidence="2 3">
    <name type="scientific">Faecalicatena faecalis</name>
    <dbReference type="NCBI Taxonomy" id="2726362"/>
    <lineage>
        <taxon>Bacteria</taxon>
        <taxon>Bacillati</taxon>
        <taxon>Bacillota</taxon>
        <taxon>Clostridia</taxon>
        <taxon>Lachnospirales</taxon>
        <taxon>Lachnospiraceae</taxon>
        <taxon>Faecalicatena</taxon>
    </lineage>
</organism>
<accession>A0ABS6D9R2</accession>
<dbReference type="SMART" id="SM00790">
    <property type="entry name" value="AFOR_N"/>
    <property type="match status" value="1"/>
</dbReference>
<dbReference type="Pfam" id="PF02730">
    <property type="entry name" value="AFOR_N"/>
    <property type="match status" value="1"/>
</dbReference>
<proteinExistence type="predicted"/>
<evidence type="ECO:0000259" key="1">
    <source>
        <dbReference type="SMART" id="SM00790"/>
    </source>
</evidence>